<accession>A0ABV7CPL2</accession>
<gene>
    <name evidence="1" type="ORF">ACFOEE_18535</name>
</gene>
<comment type="caution">
    <text evidence="1">The sequence shown here is derived from an EMBL/GenBank/DDBJ whole genome shotgun (WGS) entry which is preliminary data.</text>
</comment>
<sequence length="279" mass="32659">MKKAIFTLAIGDNPMYQAALLSFQHYASKVGAELIVSEQLHYPIHIHKPRYNANPAWAEKLRIGELLKTYDRVLYVDSDILIHPDADNIFSEYPELDTVFWFNEGQVIARDSEVKLIEDCFGKVSWGEVQEKPTYYNAGVILASSSSSPFLKANLEDLNLLCNNIKFYEQTYFNYLLHKHQLKHQSLDKRFNRMDMFGKTDYLKSDFIHYAGKGYAKNNRRRDVQFLRDFALLYSSIVEAGKIAELKARVWQQYLDKIYRKYPLPKPLLRALCHLYVPR</sequence>
<organism evidence="1 2">
    <name type="scientific">Pseudoalteromonas fenneropenaei</name>
    <dbReference type="NCBI Taxonomy" id="1737459"/>
    <lineage>
        <taxon>Bacteria</taxon>
        <taxon>Pseudomonadati</taxon>
        <taxon>Pseudomonadota</taxon>
        <taxon>Gammaproteobacteria</taxon>
        <taxon>Alteromonadales</taxon>
        <taxon>Pseudoalteromonadaceae</taxon>
        <taxon>Pseudoalteromonas</taxon>
    </lineage>
</organism>
<dbReference type="Proteomes" id="UP001595453">
    <property type="component" value="Unassembled WGS sequence"/>
</dbReference>
<proteinExistence type="predicted"/>
<keyword evidence="2" id="KW-1185">Reference proteome</keyword>
<dbReference type="EMBL" id="JBHRSD010000040">
    <property type="protein sequence ID" value="MFC3034505.1"/>
    <property type="molecule type" value="Genomic_DNA"/>
</dbReference>
<protein>
    <submittedName>
        <fullName evidence="1">Glycosyltransferase</fullName>
    </submittedName>
</protein>
<dbReference type="RefSeq" id="WP_377127914.1">
    <property type="nucleotide sequence ID" value="NZ_JBHRSD010000040.1"/>
</dbReference>
<dbReference type="InterPro" id="IPR029044">
    <property type="entry name" value="Nucleotide-diphossugar_trans"/>
</dbReference>
<name>A0ABV7CPL2_9GAMM</name>
<dbReference type="InterPro" id="IPR002495">
    <property type="entry name" value="Glyco_trans_8"/>
</dbReference>
<dbReference type="Pfam" id="PF01501">
    <property type="entry name" value="Glyco_transf_8"/>
    <property type="match status" value="1"/>
</dbReference>
<evidence type="ECO:0000313" key="1">
    <source>
        <dbReference type="EMBL" id="MFC3034505.1"/>
    </source>
</evidence>
<reference evidence="2" key="1">
    <citation type="journal article" date="2019" name="Int. J. Syst. Evol. Microbiol.">
        <title>The Global Catalogue of Microorganisms (GCM) 10K type strain sequencing project: providing services to taxonomists for standard genome sequencing and annotation.</title>
        <authorList>
            <consortium name="The Broad Institute Genomics Platform"/>
            <consortium name="The Broad Institute Genome Sequencing Center for Infectious Disease"/>
            <person name="Wu L."/>
            <person name="Ma J."/>
        </authorList>
    </citation>
    <scope>NUCLEOTIDE SEQUENCE [LARGE SCALE GENOMIC DNA]</scope>
    <source>
        <strain evidence="2">KCTC 42730</strain>
    </source>
</reference>
<evidence type="ECO:0000313" key="2">
    <source>
        <dbReference type="Proteomes" id="UP001595453"/>
    </source>
</evidence>
<dbReference type="SUPFAM" id="SSF53448">
    <property type="entry name" value="Nucleotide-diphospho-sugar transferases"/>
    <property type="match status" value="1"/>
</dbReference>
<dbReference type="Gene3D" id="3.90.550.10">
    <property type="entry name" value="Spore Coat Polysaccharide Biosynthesis Protein SpsA, Chain A"/>
    <property type="match status" value="1"/>
</dbReference>